<evidence type="ECO:0000256" key="10">
    <source>
        <dbReference type="ARBA" id="ARBA00023026"/>
    </source>
</evidence>
<dbReference type="PANTHER" id="PTHR24305">
    <property type="entry name" value="CYTOCHROME P450"/>
    <property type="match status" value="1"/>
</dbReference>
<evidence type="ECO:0000256" key="5">
    <source>
        <dbReference type="ARBA" id="ARBA00022692"/>
    </source>
</evidence>
<name>A0A4Z1HER4_9HELO</name>
<evidence type="ECO:0000256" key="9">
    <source>
        <dbReference type="ARBA" id="ARBA00023004"/>
    </source>
</evidence>
<evidence type="ECO:0000256" key="8">
    <source>
        <dbReference type="ARBA" id="ARBA00023002"/>
    </source>
</evidence>
<dbReference type="GO" id="GO:0020037">
    <property type="term" value="F:heme binding"/>
    <property type="evidence" value="ECO:0007669"/>
    <property type="project" value="InterPro"/>
</dbReference>
<evidence type="ECO:0000256" key="3">
    <source>
        <dbReference type="ARBA" id="ARBA00010617"/>
    </source>
</evidence>
<feature type="transmembrane region" description="Helical" evidence="13">
    <location>
        <begin position="6"/>
        <end position="25"/>
    </location>
</feature>
<comment type="similarity">
    <text evidence="3">Belongs to the cytochrome P450 family.</text>
</comment>
<evidence type="ECO:0000256" key="4">
    <source>
        <dbReference type="ARBA" id="ARBA00022617"/>
    </source>
</evidence>
<comment type="subcellular location">
    <subcellularLocation>
        <location evidence="2">Membrane</location>
    </subcellularLocation>
</comment>
<dbReference type="OrthoDB" id="6692864at2759"/>
<keyword evidence="8" id="KW-0560">Oxidoreductase</keyword>
<accession>A0A4Z1HER4</accession>
<dbReference type="InterPro" id="IPR036396">
    <property type="entry name" value="Cyt_P450_sf"/>
</dbReference>
<dbReference type="SUPFAM" id="SSF48264">
    <property type="entry name" value="Cytochrome P450"/>
    <property type="match status" value="1"/>
</dbReference>
<evidence type="ECO:0000256" key="1">
    <source>
        <dbReference type="ARBA" id="ARBA00001971"/>
    </source>
</evidence>
<keyword evidence="4" id="KW-0349">Heme</keyword>
<comment type="caution">
    <text evidence="14">The sequence shown here is derived from an EMBL/GenBank/DDBJ whole genome shotgun (WGS) entry which is preliminary data.</text>
</comment>
<evidence type="ECO:0008006" key="16">
    <source>
        <dbReference type="Google" id="ProtNLM"/>
    </source>
</evidence>
<evidence type="ECO:0000256" key="2">
    <source>
        <dbReference type="ARBA" id="ARBA00004370"/>
    </source>
</evidence>
<keyword evidence="6" id="KW-0479">Metal-binding</keyword>
<keyword evidence="9" id="KW-0408">Iron</keyword>
<comment type="cofactor">
    <cofactor evidence="1">
        <name>heme</name>
        <dbReference type="ChEBI" id="CHEBI:30413"/>
    </cofactor>
</comment>
<dbReference type="Proteomes" id="UP000297527">
    <property type="component" value="Unassembled WGS sequence"/>
</dbReference>
<evidence type="ECO:0000313" key="15">
    <source>
        <dbReference type="Proteomes" id="UP000297527"/>
    </source>
</evidence>
<sequence length="573" mass="65010">MSFVMLSRALTASCIGIATHSLIFIYNEWHLLAPAILSIHLLLAITVVAAEIWNGGTTYFSHLAAAISIVCYLTSLFSSIVIYRLFFHRLRHFPGPRLAAASKLWHVWQCRDSRNHLVLERLHQKYGSFVRTGENSPNFRLIRHVILIKTPSGPCEITVFTAGAFEAMDGPKSNTTRSDWYDLLHPRVSSVFTRDKELHDERRRIWSHSLSTRALSSYEPRVLRKVMGLKDHIEQANCNPIFVNDLMQWFSFDLMGDFAFSQDFGMMEKSEYHSAITMVRSAITLLGPFSPAIWIPRIGFAFLSRFWKVKDWFGMLAFCDTCMERRMKVTVKERDIASWFIEDAEKNKNNGQYRRWLSGDTATVVVAGSDTTAPTLTTLFYFLAKNPQDAEKIYQEVSNVDLQDVNAVAALHHLNGSINEAMRLLPAVLTFVTRVSPPEGMDVDGTHIPGNVKIAAPRYSIGRLSSAWKDPHKFCPERWYSRPEMILDKRAFAPFGVGMFHMILKTDGIGRTSCVGKNLALTEVRMASAHLISAFKIHFRPGDNGDAVECDLRDQLTAKPGELRLIFEPRISQ</sequence>
<evidence type="ECO:0000256" key="6">
    <source>
        <dbReference type="ARBA" id="ARBA00022723"/>
    </source>
</evidence>
<keyword evidence="15" id="KW-1185">Reference proteome</keyword>
<evidence type="ECO:0000256" key="7">
    <source>
        <dbReference type="ARBA" id="ARBA00022989"/>
    </source>
</evidence>
<keyword evidence="5 13" id="KW-0812">Transmembrane</keyword>
<evidence type="ECO:0000256" key="13">
    <source>
        <dbReference type="SAM" id="Phobius"/>
    </source>
</evidence>
<organism evidence="14 15">
    <name type="scientific">Botryotinia convoluta</name>
    <dbReference type="NCBI Taxonomy" id="54673"/>
    <lineage>
        <taxon>Eukaryota</taxon>
        <taxon>Fungi</taxon>
        <taxon>Dikarya</taxon>
        <taxon>Ascomycota</taxon>
        <taxon>Pezizomycotina</taxon>
        <taxon>Leotiomycetes</taxon>
        <taxon>Helotiales</taxon>
        <taxon>Sclerotiniaceae</taxon>
        <taxon>Botryotinia</taxon>
    </lineage>
</organism>
<dbReference type="PRINTS" id="PR00385">
    <property type="entry name" value="P450"/>
</dbReference>
<evidence type="ECO:0000313" key="14">
    <source>
        <dbReference type="EMBL" id="TGO47638.1"/>
    </source>
</evidence>
<keyword evidence="11" id="KW-0503">Monooxygenase</keyword>
<dbReference type="PANTHER" id="PTHR24305:SF112">
    <property type="entry name" value="L-ORNITHINE-N5-MONOOXYGENASE (EUROFUNG)"/>
    <property type="match status" value="1"/>
</dbReference>
<dbReference type="GO" id="GO:0004497">
    <property type="term" value="F:monooxygenase activity"/>
    <property type="evidence" value="ECO:0007669"/>
    <property type="project" value="UniProtKB-KW"/>
</dbReference>
<proteinExistence type="inferred from homology"/>
<evidence type="ECO:0000256" key="12">
    <source>
        <dbReference type="ARBA" id="ARBA00023136"/>
    </source>
</evidence>
<feature type="transmembrane region" description="Helical" evidence="13">
    <location>
        <begin position="32"/>
        <end position="53"/>
    </location>
</feature>
<keyword evidence="10" id="KW-0843">Virulence</keyword>
<dbReference type="GO" id="GO:0005506">
    <property type="term" value="F:iron ion binding"/>
    <property type="evidence" value="ECO:0007669"/>
    <property type="project" value="InterPro"/>
</dbReference>
<dbReference type="InterPro" id="IPR001128">
    <property type="entry name" value="Cyt_P450"/>
</dbReference>
<feature type="transmembrane region" description="Helical" evidence="13">
    <location>
        <begin position="59"/>
        <end position="87"/>
    </location>
</feature>
<evidence type="ECO:0000256" key="11">
    <source>
        <dbReference type="ARBA" id="ARBA00023033"/>
    </source>
</evidence>
<dbReference type="EMBL" id="PQXN01000268">
    <property type="protein sequence ID" value="TGO47638.1"/>
    <property type="molecule type" value="Genomic_DNA"/>
</dbReference>
<reference evidence="14 15" key="1">
    <citation type="submission" date="2017-12" db="EMBL/GenBank/DDBJ databases">
        <title>Comparative genomics of Botrytis spp.</title>
        <authorList>
            <person name="Valero-Jimenez C.A."/>
            <person name="Tapia P."/>
            <person name="Veloso J."/>
            <person name="Silva-Moreno E."/>
            <person name="Staats M."/>
            <person name="Valdes J.H."/>
            <person name="Van Kan J.A.L."/>
        </authorList>
    </citation>
    <scope>NUCLEOTIDE SEQUENCE [LARGE SCALE GENOMIC DNA]</scope>
    <source>
        <strain evidence="14 15">MUCL11595</strain>
    </source>
</reference>
<keyword evidence="7 13" id="KW-1133">Transmembrane helix</keyword>
<dbReference type="AlphaFoldDB" id="A0A4Z1HER4"/>
<dbReference type="CDD" id="cd11061">
    <property type="entry name" value="CYP67-like"/>
    <property type="match status" value="1"/>
</dbReference>
<dbReference type="GO" id="GO:0016705">
    <property type="term" value="F:oxidoreductase activity, acting on paired donors, with incorporation or reduction of molecular oxygen"/>
    <property type="evidence" value="ECO:0007669"/>
    <property type="project" value="InterPro"/>
</dbReference>
<dbReference type="Pfam" id="PF00067">
    <property type="entry name" value="p450"/>
    <property type="match status" value="1"/>
</dbReference>
<protein>
    <recommendedName>
        <fullName evidence="16">Cytochrome P450</fullName>
    </recommendedName>
</protein>
<dbReference type="Gene3D" id="1.10.630.10">
    <property type="entry name" value="Cytochrome P450"/>
    <property type="match status" value="1"/>
</dbReference>
<dbReference type="GO" id="GO:0016020">
    <property type="term" value="C:membrane"/>
    <property type="evidence" value="ECO:0007669"/>
    <property type="project" value="UniProtKB-SubCell"/>
</dbReference>
<dbReference type="InterPro" id="IPR050121">
    <property type="entry name" value="Cytochrome_P450_monoxygenase"/>
</dbReference>
<keyword evidence="12 13" id="KW-0472">Membrane</keyword>
<gene>
    <name evidence="14" type="ORF">BCON_0269g00040</name>
</gene>